<comment type="caution">
    <text evidence="2">The sequence shown here is derived from an EMBL/GenBank/DDBJ whole genome shotgun (WGS) entry which is preliminary data.</text>
</comment>
<accession>A0AAD6RA59</accession>
<evidence type="ECO:0000313" key="2">
    <source>
        <dbReference type="EMBL" id="KAJ7005205.1"/>
    </source>
</evidence>
<feature type="compositionally biased region" description="Basic and acidic residues" evidence="1">
    <location>
        <begin position="63"/>
        <end position="73"/>
    </location>
</feature>
<dbReference type="EMBL" id="JAQIZT010000003">
    <property type="protein sequence ID" value="KAJ7005205.1"/>
    <property type="molecule type" value="Genomic_DNA"/>
</dbReference>
<reference evidence="2" key="1">
    <citation type="journal article" date="2023" name="Mol. Ecol. Resour.">
        <title>Chromosome-level genome assembly of a triploid poplar Populus alba 'Berolinensis'.</title>
        <authorList>
            <person name="Chen S."/>
            <person name="Yu Y."/>
            <person name="Wang X."/>
            <person name="Wang S."/>
            <person name="Zhang T."/>
            <person name="Zhou Y."/>
            <person name="He R."/>
            <person name="Meng N."/>
            <person name="Wang Y."/>
            <person name="Liu W."/>
            <person name="Liu Z."/>
            <person name="Liu J."/>
            <person name="Guo Q."/>
            <person name="Huang H."/>
            <person name="Sederoff R.R."/>
            <person name="Wang G."/>
            <person name="Qu G."/>
            <person name="Chen S."/>
        </authorList>
    </citation>
    <scope>NUCLEOTIDE SEQUENCE</scope>
    <source>
        <strain evidence="2">SC-2020</strain>
    </source>
</reference>
<gene>
    <name evidence="2" type="ORF">NC653_009882</name>
</gene>
<protein>
    <submittedName>
        <fullName evidence="2">Uncharacterized protein</fullName>
    </submittedName>
</protein>
<name>A0AAD6RA59_9ROSI</name>
<sequence>MRNIHRAFLILFSLIVIHILMSSLLCLHHERKVQLLDRNQGRRLLVPFASLSANVNKSTGANKDPRKAAETSLRKAPPSFSNPTQNNKFRKTQGELHLQELFLIQLDEISTSAIIPHVLFWFSNVTPCDGKCRDACFKFYGNKAYEKELHLLTFQKIVRLLEFSPPLKEDLYSLVRVC</sequence>
<organism evidence="2 3">
    <name type="scientific">Populus alba x Populus x berolinensis</name>
    <dbReference type="NCBI Taxonomy" id="444605"/>
    <lineage>
        <taxon>Eukaryota</taxon>
        <taxon>Viridiplantae</taxon>
        <taxon>Streptophyta</taxon>
        <taxon>Embryophyta</taxon>
        <taxon>Tracheophyta</taxon>
        <taxon>Spermatophyta</taxon>
        <taxon>Magnoliopsida</taxon>
        <taxon>eudicotyledons</taxon>
        <taxon>Gunneridae</taxon>
        <taxon>Pentapetalae</taxon>
        <taxon>rosids</taxon>
        <taxon>fabids</taxon>
        <taxon>Malpighiales</taxon>
        <taxon>Salicaceae</taxon>
        <taxon>Saliceae</taxon>
        <taxon>Populus</taxon>
    </lineage>
</organism>
<evidence type="ECO:0000256" key="1">
    <source>
        <dbReference type="SAM" id="MobiDB-lite"/>
    </source>
</evidence>
<feature type="region of interest" description="Disordered" evidence="1">
    <location>
        <begin position="56"/>
        <end position="87"/>
    </location>
</feature>
<evidence type="ECO:0000313" key="3">
    <source>
        <dbReference type="Proteomes" id="UP001164929"/>
    </source>
</evidence>
<dbReference type="AlphaFoldDB" id="A0AAD6RA59"/>
<keyword evidence="3" id="KW-1185">Reference proteome</keyword>
<dbReference type="Proteomes" id="UP001164929">
    <property type="component" value="Chromosome 3"/>
</dbReference>
<proteinExistence type="predicted"/>